<dbReference type="AlphaFoldDB" id="A0A9X2XYB4"/>
<dbReference type="PROSITE" id="PS51257">
    <property type="entry name" value="PROKAR_LIPOPROTEIN"/>
    <property type="match status" value="1"/>
</dbReference>
<dbReference type="Gene3D" id="1.25.40.390">
    <property type="match status" value="1"/>
</dbReference>
<evidence type="ECO:0000313" key="2">
    <source>
        <dbReference type="Proteomes" id="UP001155483"/>
    </source>
</evidence>
<dbReference type="SUPFAM" id="SSF48452">
    <property type="entry name" value="TPR-like"/>
    <property type="match status" value="1"/>
</dbReference>
<reference evidence="1" key="2">
    <citation type="submission" date="2023-04" db="EMBL/GenBank/DDBJ databases">
        <title>Paracnuella aquatica gen. nov., sp. nov., a member of the family Chitinophagaceae isolated from a hot spring.</title>
        <authorList>
            <person name="Wang C."/>
        </authorList>
    </citation>
    <scope>NUCLEOTIDE SEQUENCE</scope>
    <source>
        <strain evidence="1">LB-8</strain>
    </source>
</reference>
<dbReference type="EMBL" id="JAOTIF010000017">
    <property type="protein sequence ID" value="MCU7551056.1"/>
    <property type="molecule type" value="Genomic_DNA"/>
</dbReference>
<protein>
    <submittedName>
        <fullName evidence="1">SusD/RagB family nutrient-binding outer membrane lipoprotein</fullName>
    </submittedName>
</protein>
<dbReference type="Proteomes" id="UP001155483">
    <property type="component" value="Unassembled WGS sequence"/>
</dbReference>
<comment type="caution">
    <text evidence="1">The sequence shown here is derived from an EMBL/GenBank/DDBJ whole genome shotgun (WGS) entry which is preliminary data.</text>
</comment>
<proteinExistence type="predicted"/>
<keyword evidence="2" id="KW-1185">Reference proteome</keyword>
<evidence type="ECO:0000313" key="1">
    <source>
        <dbReference type="EMBL" id="MCU7551056.1"/>
    </source>
</evidence>
<keyword evidence="1" id="KW-0449">Lipoprotein</keyword>
<accession>A0A9X2XYB4</accession>
<organism evidence="1 2">
    <name type="scientific">Paraflavisolibacter caeni</name>
    <dbReference type="NCBI Taxonomy" id="2982496"/>
    <lineage>
        <taxon>Bacteria</taxon>
        <taxon>Pseudomonadati</taxon>
        <taxon>Bacteroidota</taxon>
        <taxon>Chitinophagia</taxon>
        <taxon>Chitinophagales</taxon>
        <taxon>Chitinophagaceae</taxon>
        <taxon>Paraflavisolibacter</taxon>
    </lineage>
</organism>
<dbReference type="InterPro" id="IPR041662">
    <property type="entry name" value="SusD-like_2"/>
</dbReference>
<name>A0A9X2XYB4_9BACT</name>
<dbReference type="RefSeq" id="WP_279298495.1">
    <property type="nucleotide sequence ID" value="NZ_JAOTIF010000017.1"/>
</dbReference>
<dbReference type="Pfam" id="PF12771">
    <property type="entry name" value="SusD-like_2"/>
    <property type="match status" value="1"/>
</dbReference>
<gene>
    <name evidence="1" type="ORF">OCK74_18195</name>
</gene>
<dbReference type="InterPro" id="IPR011990">
    <property type="entry name" value="TPR-like_helical_dom_sf"/>
</dbReference>
<reference evidence="1" key="1">
    <citation type="submission" date="2022-09" db="EMBL/GenBank/DDBJ databases">
        <authorList>
            <person name="Yuan C."/>
            <person name="Ke Z."/>
        </authorList>
    </citation>
    <scope>NUCLEOTIDE SEQUENCE</scope>
    <source>
        <strain evidence="1">LB-8</strain>
    </source>
</reference>
<sequence length="512" mass="56463">MRTNINKLLFFSVLLSIGMVGCQKKLDINHNPNNVTESNITAELILPNALQGVGAQTAVGNRTIDNDGYATGYGWVSNWMGHFSPSGSYNPSTEESTYNITNTFQDTRWPGLYNVLFDLYNVEQKALESNQPYYRAVAMINKAHLFQFLVDIYGNVPYSQAFKPIEFPAPAYDKAEDIYANLQVQLDTAVAILSEVVDHVPSSAETIDIVYHGDAEMWIKMANTIKLRLLIRTSEINANPTAELAKIKTNGGVLQSGESAEVNPGYLNDVGKQNPFYSAYGLLPSGNVANEYYRANAYMINVLKNNLDPRLAYFFAPAKNGGQFVGTVYGSPPDDAYNGDKTSNIGPGLAKSYDQGQWIVTSVESMFLQAEAVARGWDVGYSGSAQQAYEEAVTESFIWLGVDDAEDAAAEYLSEARNAKWANAGSSMDSRIKFIVNQKYIAMVGINPIEAWNDYRRLGVPADVPLSVNPARGSRTIPVRLLYPQTEYAVNGANVQAQGNIDPNTRIFWDKQ</sequence>